<evidence type="ECO:0000256" key="1">
    <source>
        <dbReference type="SAM" id="MobiDB-lite"/>
    </source>
</evidence>
<dbReference type="Proteomes" id="UP000325081">
    <property type="component" value="Unassembled WGS sequence"/>
</dbReference>
<dbReference type="EMBL" id="BKCP01009315">
    <property type="protein sequence ID" value="GER50538.1"/>
    <property type="molecule type" value="Genomic_DNA"/>
</dbReference>
<gene>
    <name evidence="2" type="ORF">STAS_27862</name>
</gene>
<organism evidence="2 3">
    <name type="scientific">Striga asiatica</name>
    <name type="common">Asiatic witchweed</name>
    <name type="synonym">Buchnera asiatica</name>
    <dbReference type="NCBI Taxonomy" id="4170"/>
    <lineage>
        <taxon>Eukaryota</taxon>
        <taxon>Viridiplantae</taxon>
        <taxon>Streptophyta</taxon>
        <taxon>Embryophyta</taxon>
        <taxon>Tracheophyta</taxon>
        <taxon>Spermatophyta</taxon>
        <taxon>Magnoliopsida</taxon>
        <taxon>eudicotyledons</taxon>
        <taxon>Gunneridae</taxon>
        <taxon>Pentapetalae</taxon>
        <taxon>asterids</taxon>
        <taxon>lamiids</taxon>
        <taxon>Lamiales</taxon>
        <taxon>Orobanchaceae</taxon>
        <taxon>Buchnereae</taxon>
        <taxon>Striga</taxon>
    </lineage>
</organism>
<feature type="compositionally biased region" description="Polar residues" evidence="1">
    <location>
        <begin position="13"/>
        <end position="28"/>
    </location>
</feature>
<feature type="region of interest" description="Disordered" evidence="1">
    <location>
        <begin position="53"/>
        <end position="74"/>
    </location>
</feature>
<sequence length="101" mass="11692">MTYRTVGGKKTGYESTSSGNCRIGNNSDSYSSTRYDQICRGFFHTYINNHSGNDHTNKVSSHRREEKSEHRECNKDNFPYSIERIATTDEYAAQCQIDFFQ</sequence>
<feature type="region of interest" description="Disordered" evidence="1">
    <location>
        <begin position="1"/>
        <end position="28"/>
    </location>
</feature>
<name>A0A5A7QZL1_STRAF</name>
<comment type="caution">
    <text evidence="2">The sequence shown here is derived from an EMBL/GenBank/DDBJ whole genome shotgun (WGS) entry which is preliminary data.</text>
</comment>
<keyword evidence="3" id="KW-1185">Reference proteome</keyword>
<evidence type="ECO:0000313" key="3">
    <source>
        <dbReference type="Proteomes" id="UP000325081"/>
    </source>
</evidence>
<reference evidence="3" key="1">
    <citation type="journal article" date="2019" name="Curr. Biol.">
        <title>Genome Sequence of Striga asiatica Provides Insight into the Evolution of Plant Parasitism.</title>
        <authorList>
            <person name="Yoshida S."/>
            <person name="Kim S."/>
            <person name="Wafula E.K."/>
            <person name="Tanskanen J."/>
            <person name="Kim Y.M."/>
            <person name="Honaas L."/>
            <person name="Yang Z."/>
            <person name="Spallek T."/>
            <person name="Conn C.E."/>
            <person name="Ichihashi Y."/>
            <person name="Cheong K."/>
            <person name="Cui S."/>
            <person name="Der J.P."/>
            <person name="Gundlach H."/>
            <person name="Jiao Y."/>
            <person name="Hori C."/>
            <person name="Ishida J.K."/>
            <person name="Kasahara H."/>
            <person name="Kiba T."/>
            <person name="Kim M.S."/>
            <person name="Koo N."/>
            <person name="Laohavisit A."/>
            <person name="Lee Y.H."/>
            <person name="Lumba S."/>
            <person name="McCourt P."/>
            <person name="Mortimer J.C."/>
            <person name="Mutuku J.M."/>
            <person name="Nomura T."/>
            <person name="Sasaki-Sekimoto Y."/>
            <person name="Seto Y."/>
            <person name="Wang Y."/>
            <person name="Wakatake T."/>
            <person name="Sakakibara H."/>
            <person name="Demura T."/>
            <person name="Yamaguchi S."/>
            <person name="Yoneyama K."/>
            <person name="Manabe R.I."/>
            <person name="Nelson D.C."/>
            <person name="Schulman A.H."/>
            <person name="Timko M.P."/>
            <person name="dePamphilis C.W."/>
            <person name="Choi D."/>
            <person name="Shirasu K."/>
        </authorList>
    </citation>
    <scope>NUCLEOTIDE SEQUENCE [LARGE SCALE GENOMIC DNA]</scope>
    <source>
        <strain evidence="3">cv. UVA1</strain>
    </source>
</reference>
<protein>
    <submittedName>
        <fullName evidence="2">Glycine-rich protein</fullName>
    </submittedName>
</protein>
<evidence type="ECO:0000313" key="2">
    <source>
        <dbReference type="EMBL" id="GER50538.1"/>
    </source>
</evidence>
<dbReference type="AlphaFoldDB" id="A0A5A7QZL1"/>
<accession>A0A5A7QZL1</accession>
<proteinExistence type="predicted"/>